<dbReference type="EMBL" id="DXES01000086">
    <property type="protein sequence ID" value="HIX65409.1"/>
    <property type="molecule type" value="Genomic_DNA"/>
</dbReference>
<feature type="transmembrane region" description="Helical" evidence="7">
    <location>
        <begin position="78"/>
        <end position="101"/>
    </location>
</feature>
<keyword evidence="4 7" id="KW-0812">Transmembrane</keyword>
<feature type="transmembrane region" description="Helical" evidence="7">
    <location>
        <begin position="107"/>
        <end position="130"/>
    </location>
</feature>
<evidence type="ECO:0000313" key="9">
    <source>
        <dbReference type="EMBL" id="HIX65409.1"/>
    </source>
</evidence>
<name>A0A9D1WQL2_9FIRM</name>
<proteinExistence type="inferred from homology"/>
<dbReference type="AlphaFoldDB" id="A0A9D1WQL2"/>
<evidence type="ECO:0000256" key="3">
    <source>
        <dbReference type="ARBA" id="ARBA00022679"/>
    </source>
</evidence>
<comment type="subcellular location">
    <subcellularLocation>
        <location evidence="1">Membrane</location>
        <topology evidence="1">Multi-pass membrane protein</topology>
    </subcellularLocation>
</comment>
<feature type="domain" description="Bacterial sugar transferase" evidence="8">
    <location>
        <begin position="277"/>
        <end position="454"/>
    </location>
</feature>
<sequence>MSKETERLAALLLKCADGAAAVFCIFAAYWLRFSVLQGQAGALGLGHYLRLLAVAIPVELVLYHWLDLYDLFRYRPLAAVWGKVAAAGLCNVGVLFLVSFLTHQDDISRLTLGLFGLCTALATGGVRTGIQLALRRRRRRGALRTRVLIAGWNGMTAAYLDKITEEAALGYQVLGYLRDTPADTQGRQVPWLGKLERVAELLRQGGVDEVVIALDGDEFRRLGGLAEACAWEGVRASLLPFYAQYLPTNLYVEDLDGLPLLNLHRIPLDNPLNALVKRAFDLAGAAALLVLCSPVMAAAALGIRLSSPGPVIYRQQRVGRNRKLFTMYKFRSMRVEGNADATTWGTRQDSRRTRFGALLRKLSIDELPQLVNVLKGEMSLVGPRPERPYFVEKFRDEVPLYMRKHRVRPGITGWAQVNGWRGDTSILERIKCDLYYIENWSLALDIKILFLTLVRGVVNPSEQLTPGKD</sequence>
<dbReference type="PANTHER" id="PTHR30576:SF0">
    <property type="entry name" value="UNDECAPRENYL-PHOSPHATE N-ACETYLGALACTOSAMINYL 1-PHOSPHATE TRANSFERASE-RELATED"/>
    <property type="match status" value="1"/>
</dbReference>
<organism evidence="9 10">
    <name type="scientific">Candidatus Anaerotruncus excrementipullorum</name>
    <dbReference type="NCBI Taxonomy" id="2838465"/>
    <lineage>
        <taxon>Bacteria</taxon>
        <taxon>Bacillati</taxon>
        <taxon>Bacillota</taxon>
        <taxon>Clostridia</taxon>
        <taxon>Eubacteriales</taxon>
        <taxon>Oscillospiraceae</taxon>
        <taxon>Anaerotruncus</taxon>
    </lineage>
</organism>
<dbReference type="GO" id="GO:0016020">
    <property type="term" value="C:membrane"/>
    <property type="evidence" value="ECO:0007669"/>
    <property type="project" value="UniProtKB-SubCell"/>
</dbReference>
<reference evidence="9" key="2">
    <citation type="submission" date="2021-04" db="EMBL/GenBank/DDBJ databases">
        <authorList>
            <person name="Gilroy R."/>
        </authorList>
    </citation>
    <scope>NUCLEOTIDE SEQUENCE</scope>
    <source>
        <strain evidence="9">CHK188-5543</strain>
    </source>
</reference>
<evidence type="ECO:0000256" key="6">
    <source>
        <dbReference type="ARBA" id="ARBA00023136"/>
    </source>
</evidence>
<dbReference type="EC" id="2.7.8.31" evidence="9"/>
<feature type="transmembrane region" description="Helical" evidence="7">
    <location>
        <begin position="12"/>
        <end position="33"/>
    </location>
</feature>
<dbReference type="InterPro" id="IPR017475">
    <property type="entry name" value="EPS_sugar_tfrase"/>
</dbReference>
<comment type="caution">
    <text evidence="9">The sequence shown here is derived from an EMBL/GenBank/DDBJ whole genome shotgun (WGS) entry which is preliminary data.</text>
</comment>
<keyword evidence="6 7" id="KW-0472">Membrane</keyword>
<gene>
    <name evidence="9" type="ORF">H9736_04090</name>
</gene>
<evidence type="ECO:0000256" key="7">
    <source>
        <dbReference type="SAM" id="Phobius"/>
    </source>
</evidence>
<evidence type="ECO:0000256" key="5">
    <source>
        <dbReference type="ARBA" id="ARBA00022989"/>
    </source>
</evidence>
<reference evidence="9" key="1">
    <citation type="journal article" date="2021" name="PeerJ">
        <title>Extensive microbial diversity within the chicken gut microbiome revealed by metagenomics and culture.</title>
        <authorList>
            <person name="Gilroy R."/>
            <person name="Ravi A."/>
            <person name="Getino M."/>
            <person name="Pursley I."/>
            <person name="Horton D.L."/>
            <person name="Alikhan N.F."/>
            <person name="Baker D."/>
            <person name="Gharbi K."/>
            <person name="Hall N."/>
            <person name="Watson M."/>
            <person name="Adriaenssens E.M."/>
            <person name="Foster-Nyarko E."/>
            <person name="Jarju S."/>
            <person name="Secka A."/>
            <person name="Antonio M."/>
            <person name="Oren A."/>
            <person name="Chaudhuri R.R."/>
            <person name="La Ragione R."/>
            <person name="Hildebrand F."/>
            <person name="Pallen M.J."/>
        </authorList>
    </citation>
    <scope>NUCLEOTIDE SEQUENCE</scope>
    <source>
        <strain evidence="9">CHK188-5543</strain>
    </source>
</reference>
<dbReference type="InterPro" id="IPR017473">
    <property type="entry name" value="Undecaprenyl-P_gluc_Ptfrase"/>
</dbReference>
<evidence type="ECO:0000256" key="1">
    <source>
        <dbReference type="ARBA" id="ARBA00004141"/>
    </source>
</evidence>
<dbReference type="NCBIfam" id="TIGR03025">
    <property type="entry name" value="EPS_sugtrans"/>
    <property type="match status" value="1"/>
</dbReference>
<keyword evidence="5 7" id="KW-1133">Transmembrane helix</keyword>
<comment type="similarity">
    <text evidence="2">Belongs to the bacterial sugar transferase family.</text>
</comment>
<evidence type="ECO:0000256" key="4">
    <source>
        <dbReference type="ARBA" id="ARBA00022692"/>
    </source>
</evidence>
<evidence type="ECO:0000313" key="10">
    <source>
        <dbReference type="Proteomes" id="UP000886800"/>
    </source>
</evidence>
<dbReference type="Gene3D" id="3.40.50.720">
    <property type="entry name" value="NAD(P)-binding Rossmann-like Domain"/>
    <property type="match status" value="1"/>
</dbReference>
<dbReference type="Proteomes" id="UP000886800">
    <property type="component" value="Unassembled WGS sequence"/>
</dbReference>
<dbReference type="Pfam" id="PF02397">
    <property type="entry name" value="Bac_transf"/>
    <property type="match status" value="1"/>
</dbReference>
<feature type="transmembrane region" description="Helical" evidence="7">
    <location>
        <begin position="45"/>
        <end position="66"/>
    </location>
</feature>
<dbReference type="GO" id="GO:0089702">
    <property type="term" value="F:undecaprenyl-phosphate glucose phosphotransferase activity"/>
    <property type="evidence" value="ECO:0007669"/>
    <property type="project" value="UniProtKB-EC"/>
</dbReference>
<keyword evidence="3 9" id="KW-0808">Transferase</keyword>
<evidence type="ECO:0000259" key="8">
    <source>
        <dbReference type="Pfam" id="PF02397"/>
    </source>
</evidence>
<evidence type="ECO:0000256" key="2">
    <source>
        <dbReference type="ARBA" id="ARBA00006464"/>
    </source>
</evidence>
<dbReference type="PANTHER" id="PTHR30576">
    <property type="entry name" value="COLANIC BIOSYNTHESIS UDP-GLUCOSE LIPID CARRIER TRANSFERASE"/>
    <property type="match status" value="1"/>
</dbReference>
<dbReference type="InterPro" id="IPR003362">
    <property type="entry name" value="Bact_transf"/>
</dbReference>
<accession>A0A9D1WQL2</accession>
<dbReference type="Pfam" id="PF13727">
    <property type="entry name" value="CoA_binding_3"/>
    <property type="match status" value="1"/>
</dbReference>
<dbReference type="NCBIfam" id="TIGR03023">
    <property type="entry name" value="WcaJ_sugtrans"/>
    <property type="match status" value="1"/>
</dbReference>
<protein>
    <submittedName>
        <fullName evidence="9">Undecaprenyl-phosphate glucose phosphotransferase</fullName>
        <ecNumber evidence="9">2.7.8.31</ecNumber>
    </submittedName>
</protein>
<feature type="transmembrane region" description="Helical" evidence="7">
    <location>
        <begin position="282"/>
        <end position="303"/>
    </location>
</feature>